<evidence type="ECO:0000259" key="10">
    <source>
        <dbReference type="PROSITE" id="PS50110"/>
    </source>
</evidence>
<proteinExistence type="predicted"/>
<dbReference type="InterPro" id="IPR002545">
    <property type="entry name" value="CheW-lke_dom"/>
</dbReference>
<evidence type="ECO:0000256" key="8">
    <source>
        <dbReference type="PROSITE-ProRule" id="PRU00169"/>
    </source>
</evidence>
<dbReference type="GO" id="GO:0004673">
    <property type="term" value="F:protein histidine kinase activity"/>
    <property type="evidence" value="ECO:0007669"/>
    <property type="project" value="UniProtKB-EC"/>
</dbReference>
<dbReference type="Gene3D" id="1.20.120.160">
    <property type="entry name" value="HPT domain"/>
    <property type="match status" value="1"/>
</dbReference>
<dbReference type="PROSITE" id="PS50851">
    <property type="entry name" value="CHEW"/>
    <property type="match status" value="1"/>
</dbReference>
<dbReference type="Pfam" id="PF00072">
    <property type="entry name" value="Response_reg"/>
    <property type="match status" value="1"/>
</dbReference>
<evidence type="ECO:0000256" key="7">
    <source>
        <dbReference type="PROSITE-ProRule" id="PRU00110"/>
    </source>
</evidence>
<evidence type="ECO:0000313" key="14">
    <source>
        <dbReference type="Proteomes" id="UP000500857"/>
    </source>
</evidence>
<evidence type="ECO:0000256" key="5">
    <source>
        <dbReference type="ARBA" id="ARBA00022777"/>
    </source>
</evidence>
<dbReference type="InterPro" id="IPR036890">
    <property type="entry name" value="HATPase_C_sf"/>
</dbReference>
<dbReference type="FunFam" id="3.30.565.10:FF:000016">
    <property type="entry name" value="Chemotaxis protein CheA, putative"/>
    <property type="match status" value="1"/>
</dbReference>
<name>A0A6H1U452_9CYAN</name>
<keyword evidence="5 13" id="KW-0418">Kinase</keyword>
<dbReference type="SUPFAM" id="SSF55874">
    <property type="entry name" value="ATPase domain of HSP90 chaperone/DNA topoisomerase II/histidine kinase"/>
    <property type="match status" value="1"/>
</dbReference>
<dbReference type="InterPro" id="IPR001789">
    <property type="entry name" value="Sig_transdc_resp-reg_receiver"/>
</dbReference>
<dbReference type="InterPro" id="IPR036641">
    <property type="entry name" value="HPT_dom_sf"/>
</dbReference>
<dbReference type="InterPro" id="IPR003594">
    <property type="entry name" value="HATPase_dom"/>
</dbReference>
<comment type="catalytic activity">
    <reaction evidence="1">
        <text>ATP + protein L-histidine = ADP + protein N-phospho-L-histidine.</text>
        <dbReference type="EC" id="2.7.13.3"/>
    </reaction>
</comment>
<feature type="modified residue" description="4-aspartylphosphate" evidence="8">
    <location>
        <position position="690"/>
    </location>
</feature>
<dbReference type="InterPro" id="IPR011006">
    <property type="entry name" value="CheY-like_superfamily"/>
</dbReference>
<dbReference type="Pfam" id="PF01627">
    <property type="entry name" value="Hpt"/>
    <property type="match status" value="1"/>
</dbReference>
<dbReference type="EC" id="2.7.13.3" evidence="2"/>
<feature type="domain" description="HPt" evidence="12">
    <location>
        <begin position="6"/>
        <end position="110"/>
    </location>
</feature>
<dbReference type="KEGG" id="oxy:HCG48_24820"/>
<feature type="domain" description="CheW-like" evidence="11">
    <location>
        <begin position="473"/>
        <end position="612"/>
    </location>
</feature>
<dbReference type="PANTHER" id="PTHR43395:SF1">
    <property type="entry name" value="CHEMOTAXIS PROTEIN CHEA"/>
    <property type="match status" value="1"/>
</dbReference>
<dbReference type="InterPro" id="IPR004358">
    <property type="entry name" value="Sig_transdc_His_kin-like_C"/>
</dbReference>
<accession>A0A6H1U452</accession>
<dbReference type="PANTHER" id="PTHR43395">
    <property type="entry name" value="SENSOR HISTIDINE KINASE CHEA"/>
    <property type="match status" value="1"/>
</dbReference>
<dbReference type="SUPFAM" id="SSF47226">
    <property type="entry name" value="Histidine-containing phosphotransfer domain, HPT domain"/>
    <property type="match status" value="1"/>
</dbReference>
<evidence type="ECO:0000259" key="9">
    <source>
        <dbReference type="PROSITE" id="PS50109"/>
    </source>
</evidence>
<feature type="domain" description="Response regulatory" evidence="10">
    <location>
        <begin position="641"/>
        <end position="757"/>
    </location>
</feature>
<reference evidence="13 14" key="1">
    <citation type="submission" date="2020-04" db="EMBL/GenBank/DDBJ databases">
        <authorList>
            <person name="Basu S."/>
            <person name="Maruthanayagam V."/>
            <person name="Chakraborty S."/>
            <person name="Pramanik A."/>
            <person name="Mukherjee J."/>
            <person name="Brink B."/>
        </authorList>
    </citation>
    <scope>NUCLEOTIDE SEQUENCE [LARGE SCALE GENOMIC DNA]</scope>
    <source>
        <strain evidence="13 14">AP17</strain>
    </source>
</reference>
<evidence type="ECO:0000256" key="2">
    <source>
        <dbReference type="ARBA" id="ARBA00012438"/>
    </source>
</evidence>
<sequence length="766" mass="84762">MSEQNRDLSQMSMRDLFRMEVETQVQVLTENLLKLEELDENREALAAIARAAHSIKGAARIVQVDPAVRIAHVLEDCLVAVQKGQIALDSAAIDRLLAGGDLLLAMSQVDENEFDRWLADRQGEIERQEAQIAAILNESEAAIAPPESTPGGAIDAETVETKPTNDSATATGERVVRLSADNLNRLMGLAGESLIESNWLQPFANSLLQLKTRQLELCQLLEQLETSCDRDRHGGINREALVSAREQAHQCSDTLNDRLEELDRFSGRFSSLCDRLYREAIAAQMRPFREGTANFPRAVRDLAKDLGKQVKLDIIGQSTPIDRDILDKLQAPLTQLLRNAIDHGIEPPEERLAKGKTPEGRIRLEATHRAGMLSILVSDDGRGLDFEQLRRSIVEKELVTPEMSRQLSENELIEFLFLPGFSSAREVTEISGRGVGLDVAKTMVQQVSGSLKAFANPDGGLSFQFQLPLTLSVIRTLLVEIAGEPYAFPLTRINCILRIAPSEISWVENRQYIHLNGQNISLIGADRVLELDSNRAIAPHANRQELDVISIGTGSHTYGLVVDRAIGERDIVVKPLDPRLGKIRDISAAALMEDGSPLLIVDVEDLLRSIETLLASGVLASGEFNSFNREPSTIAESVCKHILVVDDSITVREMERKLLENRGYRVDVAVNGVDAWNALISEAYDLVITDVDMPRMNGIELVSQMKSHPQIQSIPVIIVSYKEREEDRLLGLEVGANYYLTKSSFHDNTFVNAVIDTIGGSGEERF</sequence>
<dbReference type="RefSeq" id="WP_168571571.1">
    <property type="nucleotide sequence ID" value="NZ_CP051167.1"/>
</dbReference>
<dbReference type="InterPro" id="IPR005467">
    <property type="entry name" value="His_kinase_dom"/>
</dbReference>
<dbReference type="InterPro" id="IPR008207">
    <property type="entry name" value="Sig_transdc_His_kin_Hpt_dom"/>
</dbReference>
<dbReference type="SUPFAM" id="SSF52172">
    <property type="entry name" value="CheY-like"/>
    <property type="match status" value="1"/>
</dbReference>
<protein>
    <recommendedName>
        <fullName evidence="2">histidine kinase</fullName>
        <ecNumber evidence="2">2.7.13.3</ecNumber>
    </recommendedName>
</protein>
<keyword evidence="14" id="KW-1185">Reference proteome</keyword>
<evidence type="ECO:0000313" key="13">
    <source>
        <dbReference type="EMBL" id="QIZ73425.1"/>
    </source>
</evidence>
<dbReference type="Proteomes" id="UP000500857">
    <property type="component" value="Chromosome"/>
</dbReference>
<dbReference type="SMART" id="SM00448">
    <property type="entry name" value="REC"/>
    <property type="match status" value="1"/>
</dbReference>
<dbReference type="GO" id="GO:0006935">
    <property type="term" value="P:chemotaxis"/>
    <property type="evidence" value="ECO:0007669"/>
    <property type="project" value="InterPro"/>
</dbReference>
<dbReference type="EMBL" id="CP051167">
    <property type="protein sequence ID" value="QIZ73425.1"/>
    <property type="molecule type" value="Genomic_DNA"/>
</dbReference>
<evidence type="ECO:0000259" key="11">
    <source>
        <dbReference type="PROSITE" id="PS50851"/>
    </source>
</evidence>
<dbReference type="SMART" id="SM00387">
    <property type="entry name" value="HATPase_c"/>
    <property type="match status" value="1"/>
</dbReference>
<organism evidence="13 14">
    <name type="scientific">Oxynema aestuarii AP17</name>
    <dbReference type="NCBI Taxonomy" id="2064643"/>
    <lineage>
        <taxon>Bacteria</taxon>
        <taxon>Bacillati</taxon>
        <taxon>Cyanobacteriota</taxon>
        <taxon>Cyanophyceae</taxon>
        <taxon>Oscillatoriophycideae</taxon>
        <taxon>Oscillatoriales</taxon>
        <taxon>Oscillatoriaceae</taxon>
        <taxon>Oxynema</taxon>
        <taxon>Oxynema aestuarii</taxon>
    </lineage>
</organism>
<keyword evidence="4" id="KW-0808">Transferase</keyword>
<dbReference type="SMART" id="SM00260">
    <property type="entry name" value="CheW"/>
    <property type="match status" value="1"/>
</dbReference>
<dbReference type="PRINTS" id="PR00344">
    <property type="entry name" value="BCTRLSENSOR"/>
</dbReference>
<dbReference type="AlphaFoldDB" id="A0A6H1U452"/>
<evidence type="ECO:0000256" key="6">
    <source>
        <dbReference type="ARBA" id="ARBA00023012"/>
    </source>
</evidence>
<dbReference type="SMART" id="SM00073">
    <property type="entry name" value="HPT"/>
    <property type="match status" value="1"/>
</dbReference>
<dbReference type="Pfam" id="PF02518">
    <property type="entry name" value="HATPase_c"/>
    <property type="match status" value="1"/>
</dbReference>
<dbReference type="SUPFAM" id="SSF50341">
    <property type="entry name" value="CheW-like"/>
    <property type="match status" value="1"/>
</dbReference>
<dbReference type="PROSITE" id="PS50109">
    <property type="entry name" value="HIS_KIN"/>
    <property type="match status" value="1"/>
</dbReference>
<dbReference type="Pfam" id="PF01584">
    <property type="entry name" value="CheW"/>
    <property type="match status" value="1"/>
</dbReference>
<feature type="domain" description="Histidine kinase" evidence="9">
    <location>
        <begin position="333"/>
        <end position="471"/>
    </location>
</feature>
<dbReference type="InterPro" id="IPR036061">
    <property type="entry name" value="CheW-like_dom_sf"/>
</dbReference>
<dbReference type="GO" id="GO:0000160">
    <property type="term" value="P:phosphorelay signal transduction system"/>
    <property type="evidence" value="ECO:0007669"/>
    <property type="project" value="UniProtKB-KW"/>
</dbReference>
<keyword evidence="6" id="KW-0902">Two-component regulatory system</keyword>
<dbReference type="InterPro" id="IPR051315">
    <property type="entry name" value="Bact_Chemotaxis_CheA"/>
</dbReference>
<evidence type="ECO:0000256" key="3">
    <source>
        <dbReference type="ARBA" id="ARBA00022553"/>
    </source>
</evidence>
<dbReference type="CDD" id="cd00088">
    <property type="entry name" value="HPT"/>
    <property type="match status" value="1"/>
</dbReference>
<evidence type="ECO:0000256" key="4">
    <source>
        <dbReference type="ARBA" id="ARBA00022679"/>
    </source>
</evidence>
<feature type="modified residue" description="Phosphohistidine" evidence="7">
    <location>
        <position position="53"/>
    </location>
</feature>
<dbReference type="PROSITE" id="PS50894">
    <property type="entry name" value="HPT"/>
    <property type="match status" value="1"/>
</dbReference>
<dbReference type="PROSITE" id="PS50110">
    <property type="entry name" value="RESPONSE_REGULATORY"/>
    <property type="match status" value="1"/>
</dbReference>
<dbReference type="Gene3D" id="3.30.565.10">
    <property type="entry name" value="Histidine kinase-like ATPase, C-terminal domain"/>
    <property type="match status" value="1"/>
</dbReference>
<evidence type="ECO:0000256" key="1">
    <source>
        <dbReference type="ARBA" id="ARBA00000085"/>
    </source>
</evidence>
<dbReference type="Gene3D" id="2.30.30.40">
    <property type="entry name" value="SH3 Domains"/>
    <property type="match status" value="1"/>
</dbReference>
<keyword evidence="3 8" id="KW-0597">Phosphoprotein</keyword>
<gene>
    <name evidence="13" type="ORF">HCG48_24820</name>
</gene>
<dbReference type="Gene3D" id="3.40.50.2300">
    <property type="match status" value="1"/>
</dbReference>
<evidence type="ECO:0000259" key="12">
    <source>
        <dbReference type="PROSITE" id="PS50894"/>
    </source>
</evidence>